<dbReference type="GO" id="GO:0030686">
    <property type="term" value="C:90S preribosome"/>
    <property type="evidence" value="ECO:0007669"/>
    <property type="project" value="TreeGrafter"/>
</dbReference>
<reference evidence="5 6" key="1">
    <citation type="submission" date="2014-03" db="EMBL/GenBank/DDBJ databases">
        <authorList>
            <person name="Sibley D."/>
            <person name="Venepally P."/>
            <person name="Karamycheva S."/>
            <person name="Hadjithomas M."/>
            <person name="Khan A."/>
            <person name="Brunk B."/>
            <person name="Roos D."/>
            <person name="Caler E."/>
            <person name="Lorenzi H."/>
        </authorList>
    </citation>
    <scope>NUCLEOTIDE SEQUENCE [LARGE SCALE GENOMIC DNA]</scope>
    <source>
        <strain evidence="6">p89</strain>
    </source>
</reference>
<evidence type="ECO:0000256" key="4">
    <source>
        <dbReference type="RuleBase" id="RU364105"/>
    </source>
</evidence>
<proteinExistence type="inferred from homology"/>
<dbReference type="GO" id="GO:0006364">
    <property type="term" value="P:rRNA processing"/>
    <property type="evidence" value="ECO:0007669"/>
    <property type="project" value="TreeGrafter"/>
</dbReference>
<evidence type="ECO:0000256" key="3">
    <source>
        <dbReference type="ARBA" id="ARBA00023274"/>
    </source>
</evidence>
<accession>A0A086K490</accession>
<dbReference type="Pfam" id="PF01251">
    <property type="entry name" value="Ribosomal_S7e"/>
    <property type="match status" value="1"/>
</dbReference>
<dbReference type="InterPro" id="IPR000554">
    <property type="entry name" value="Ribosomal_eS7"/>
</dbReference>
<dbReference type="SMR" id="A0A086K490"/>
<dbReference type="EMBL" id="AEYI02001294">
    <property type="protein sequence ID" value="KFG39208.1"/>
    <property type="molecule type" value="Genomic_DNA"/>
</dbReference>
<dbReference type="GO" id="GO:0006412">
    <property type="term" value="P:translation"/>
    <property type="evidence" value="ECO:0007669"/>
    <property type="project" value="InterPro"/>
</dbReference>
<keyword evidence="3 4" id="KW-0687">Ribonucleoprotein</keyword>
<name>A0A086K490_TOXGO</name>
<dbReference type="OrthoDB" id="1724687at2759"/>
<dbReference type="GO" id="GO:0003735">
    <property type="term" value="F:structural constituent of ribosome"/>
    <property type="evidence" value="ECO:0007669"/>
    <property type="project" value="InterPro"/>
</dbReference>
<dbReference type="GO" id="GO:0032040">
    <property type="term" value="C:small-subunit processome"/>
    <property type="evidence" value="ECO:0007669"/>
    <property type="project" value="TreeGrafter"/>
</dbReference>
<dbReference type="GO" id="GO:0042274">
    <property type="term" value="P:ribosomal small subunit biogenesis"/>
    <property type="evidence" value="ECO:0007669"/>
    <property type="project" value="TreeGrafter"/>
</dbReference>
<comment type="caution">
    <text evidence="5">The sequence shown here is derived from an EMBL/GenBank/DDBJ whole genome shotgun (WGS) entry which is preliminary data.</text>
</comment>
<keyword evidence="2 4" id="KW-0689">Ribosomal protein</keyword>
<evidence type="ECO:0000256" key="2">
    <source>
        <dbReference type="ARBA" id="ARBA00022980"/>
    </source>
</evidence>
<dbReference type="PANTHER" id="PTHR11278:SF0">
    <property type="entry name" value="SMALL RIBOSOMAL SUBUNIT PROTEIN ES7"/>
    <property type="match status" value="1"/>
</dbReference>
<dbReference type="VEuPathDB" id="ToxoDB:TGP89_239100"/>
<evidence type="ECO:0000313" key="6">
    <source>
        <dbReference type="Proteomes" id="UP000028828"/>
    </source>
</evidence>
<organism evidence="5 6">
    <name type="scientific">Toxoplasma gondii p89</name>
    <dbReference type="NCBI Taxonomy" id="943119"/>
    <lineage>
        <taxon>Eukaryota</taxon>
        <taxon>Sar</taxon>
        <taxon>Alveolata</taxon>
        <taxon>Apicomplexa</taxon>
        <taxon>Conoidasida</taxon>
        <taxon>Coccidia</taxon>
        <taxon>Eucoccidiorida</taxon>
        <taxon>Eimeriorina</taxon>
        <taxon>Sarcocystidae</taxon>
        <taxon>Toxoplasma</taxon>
    </lineage>
</organism>
<dbReference type="GO" id="GO:0022627">
    <property type="term" value="C:cytosolic small ribosomal subunit"/>
    <property type="evidence" value="ECO:0007669"/>
    <property type="project" value="TreeGrafter"/>
</dbReference>
<dbReference type="PANTHER" id="PTHR11278">
    <property type="entry name" value="40S RIBOSOMAL PROTEIN S7"/>
    <property type="match status" value="1"/>
</dbReference>
<comment type="similarity">
    <text evidence="1 4">Belongs to the eukaryotic ribosomal protein eS7 family.</text>
</comment>
<dbReference type="Proteomes" id="UP000028828">
    <property type="component" value="Unassembled WGS sequence"/>
</dbReference>
<dbReference type="AlphaFoldDB" id="A0A086K490"/>
<sequence>MMNFKKKIVKPQGVEPTEIENEVAKCLFDIETSSQSDLKGDVRHLVISSVKEVEVPQGRKKAFVVFVPHAVYQKTVKKIQGRLVQELEKKLKKHVVLVAQRTMLPLDFKRKGLKVRPRSRTLTAVQDGMLEDIVSPTEIVGKRMRVRVDNTKMLKVFLDPRDKQKDNIEDKLETFAAVYKKLTNKDAVFSFPQHVY</sequence>
<gene>
    <name evidence="5" type="ORF">TGP89_239100</name>
</gene>
<protein>
    <recommendedName>
        <fullName evidence="4">40S ribosomal protein S7</fullName>
    </recommendedName>
</protein>
<evidence type="ECO:0000313" key="5">
    <source>
        <dbReference type="EMBL" id="KFG39208.1"/>
    </source>
</evidence>
<evidence type="ECO:0000256" key="1">
    <source>
        <dbReference type="ARBA" id="ARBA00007820"/>
    </source>
</evidence>